<name>A0A2V1DQQ7_9PLEO</name>
<proteinExistence type="inferred from homology"/>
<dbReference type="Gene3D" id="3.40.50.720">
    <property type="entry name" value="NAD(P)-binding Rossmann-like Domain"/>
    <property type="match status" value="1"/>
</dbReference>
<reference evidence="4 5" key="1">
    <citation type="journal article" date="2018" name="Sci. Rep.">
        <title>Comparative genomics provides insights into the lifestyle and reveals functional heterogeneity of dark septate endophytic fungi.</title>
        <authorList>
            <person name="Knapp D.G."/>
            <person name="Nemeth J.B."/>
            <person name="Barry K."/>
            <person name="Hainaut M."/>
            <person name="Henrissat B."/>
            <person name="Johnson J."/>
            <person name="Kuo A."/>
            <person name="Lim J.H.P."/>
            <person name="Lipzen A."/>
            <person name="Nolan M."/>
            <person name="Ohm R.A."/>
            <person name="Tamas L."/>
            <person name="Grigoriev I.V."/>
            <person name="Spatafora J.W."/>
            <person name="Nagy L.G."/>
            <person name="Kovacs G.M."/>
        </authorList>
    </citation>
    <scope>NUCLEOTIDE SEQUENCE [LARGE SCALE GENOMIC DNA]</scope>
    <source>
        <strain evidence="4 5">DSE2036</strain>
    </source>
</reference>
<evidence type="ECO:0000313" key="4">
    <source>
        <dbReference type="EMBL" id="PVI00441.1"/>
    </source>
</evidence>
<evidence type="ECO:0000256" key="2">
    <source>
        <dbReference type="ARBA" id="ARBA00022857"/>
    </source>
</evidence>
<dbReference type="PRINTS" id="PR00081">
    <property type="entry name" value="GDHRDH"/>
</dbReference>
<dbReference type="PANTHER" id="PTHR24320">
    <property type="entry name" value="RETINOL DEHYDROGENASE"/>
    <property type="match status" value="1"/>
</dbReference>
<protein>
    <submittedName>
        <fullName evidence="4">NAD(P)-binding protein</fullName>
    </submittedName>
</protein>
<dbReference type="EMBL" id="KZ805373">
    <property type="protein sequence ID" value="PVI00441.1"/>
    <property type="molecule type" value="Genomic_DNA"/>
</dbReference>
<sequence>MGFASQWSQYFPPKPTFTEKDVPPGSQQGNVFIITGANQGIGLELVKMLYPTGATIYLAGRSRERVEQAIKDVTESQKSESTPSILKYLHLDLNDLSTIKASAAAFAAQEKKLNILWNNAGIGVEAQGTTTKQNIKVQVGINCIAPLLFTQELLPQLQEAAKTATAGSVRVIWTGSLTIESFAPSQGLIYESLEKGKTTWPIVDYAMSKVGNWYLAVEAAQRWGKYGIVSVVQNPGNVLTNIYSSQPTLVMIILKTLLLYEPKMGGYTLLFSGFTPELDIEKNNGAYIRPWGVLAPCGRADLYKKIEQGAATEFWEWCEKQYQRHV</sequence>
<keyword evidence="5" id="KW-1185">Reference proteome</keyword>
<dbReference type="PANTHER" id="PTHR24320:SF236">
    <property type="entry name" value="SHORT-CHAIN DEHYDROGENASE-RELATED"/>
    <property type="match status" value="1"/>
</dbReference>
<evidence type="ECO:0000256" key="1">
    <source>
        <dbReference type="ARBA" id="ARBA00006484"/>
    </source>
</evidence>
<evidence type="ECO:0000256" key="3">
    <source>
        <dbReference type="ARBA" id="ARBA00023002"/>
    </source>
</evidence>
<dbReference type="InterPro" id="IPR036291">
    <property type="entry name" value="NAD(P)-bd_dom_sf"/>
</dbReference>
<gene>
    <name evidence="4" type="ORF">DM02DRAFT_708365</name>
</gene>
<keyword evidence="3" id="KW-0560">Oxidoreductase</keyword>
<keyword evidence="2" id="KW-0521">NADP</keyword>
<organism evidence="4 5">
    <name type="scientific">Periconia macrospinosa</name>
    <dbReference type="NCBI Taxonomy" id="97972"/>
    <lineage>
        <taxon>Eukaryota</taxon>
        <taxon>Fungi</taxon>
        <taxon>Dikarya</taxon>
        <taxon>Ascomycota</taxon>
        <taxon>Pezizomycotina</taxon>
        <taxon>Dothideomycetes</taxon>
        <taxon>Pleosporomycetidae</taxon>
        <taxon>Pleosporales</taxon>
        <taxon>Massarineae</taxon>
        <taxon>Periconiaceae</taxon>
        <taxon>Periconia</taxon>
    </lineage>
</organism>
<dbReference type="AlphaFoldDB" id="A0A2V1DQQ7"/>
<dbReference type="GO" id="GO:0016491">
    <property type="term" value="F:oxidoreductase activity"/>
    <property type="evidence" value="ECO:0007669"/>
    <property type="project" value="UniProtKB-KW"/>
</dbReference>
<evidence type="ECO:0000313" key="5">
    <source>
        <dbReference type="Proteomes" id="UP000244855"/>
    </source>
</evidence>
<dbReference type="Proteomes" id="UP000244855">
    <property type="component" value="Unassembled WGS sequence"/>
</dbReference>
<dbReference type="InterPro" id="IPR002347">
    <property type="entry name" value="SDR_fam"/>
</dbReference>
<accession>A0A2V1DQQ7</accession>
<dbReference type="SUPFAM" id="SSF51735">
    <property type="entry name" value="NAD(P)-binding Rossmann-fold domains"/>
    <property type="match status" value="1"/>
</dbReference>
<comment type="similarity">
    <text evidence="1">Belongs to the short-chain dehydrogenases/reductases (SDR) family.</text>
</comment>
<dbReference type="STRING" id="97972.A0A2V1DQQ7"/>
<dbReference type="OrthoDB" id="191139at2759"/>
<dbReference type="Pfam" id="PF00106">
    <property type="entry name" value="adh_short"/>
    <property type="match status" value="1"/>
</dbReference>